<name>W0I3K5_9EURY</name>
<proteinExistence type="predicted"/>
<protein>
    <submittedName>
        <fullName evidence="2">Uncharacterized protein</fullName>
    </submittedName>
</protein>
<dbReference type="AlphaFoldDB" id="W0I3K5"/>
<feature type="transmembrane region" description="Helical" evidence="1">
    <location>
        <begin position="7"/>
        <end position="26"/>
    </location>
</feature>
<dbReference type="Proteomes" id="UP000019027">
    <property type="component" value="Chromosome"/>
</dbReference>
<keyword evidence="1" id="KW-1133">Transmembrane helix</keyword>
<organism evidence="2 3">
    <name type="scientific">Thermococcus paralvinellae</name>
    <dbReference type="NCBI Taxonomy" id="582419"/>
    <lineage>
        <taxon>Archaea</taxon>
        <taxon>Methanobacteriati</taxon>
        <taxon>Methanobacteriota</taxon>
        <taxon>Thermococci</taxon>
        <taxon>Thermococcales</taxon>
        <taxon>Thermococcaceae</taxon>
        <taxon>Thermococcus</taxon>
    </lineage>
</organism>
<evidence type="ECO:0000313" key="3">
    <source>
        <dbReference type="Proteomes" id="UP000019027"/>
    </source>
</evidence>
<keyword evidence="3" id="KW-1185">Reference proteome</keyword>
<evidence type="ECO:0000256" key="1">
    <source>
        <dbReference type="SAM" id="Phobius"/>
    </source>
</evidence>
<dbReference type="OrthoDB" id="101395at2157"/>
<keyword evidence="1" id="KW-0812">Transmembrane</keyword>
<dbReference type="STRING" id="582419.TES1_1274"/>
<dbReference type="KEGG" id="ths:TES1_1274"/>
<evidence type="ECO:0000313" key="2">
    <source>
        <dbReference type="EMBL" id="AHF80656.1"/>
    </source>
</evidence>
<gene>
    <name evidence="2" type="ORF">TES1_1274</name>
</gene>
<dbReference type="EMBL" id="CP006965">
    <property type="protein sequence ID" value="AHF80656.1"/>
    <property type="molecule type" value="Genomic_DNA"/>
</dbReference>
<dbReference type="GeneID" id="24907179"/>
<reference evidence="2 3" key="1">
    <citation type="journal article" date="2014" name="Int. J. Syst. Evol. Microbiol.">
        <title>Thermococcus paralvinellae sp. nov. and Thermococcus cleftensis sp. nov. of hyperthermophilic heterotrophs from deep-sea hydrothermal vents.</title>
        <authorList>
            <person name="Hensley S.A."/>
            <person name="Jung J.H."/>
            <person name="Park C.S."/>
            <person name="Holden J.F."/>
        </authorList>
    </citation>
    <scope>NUCLEOTIDE SEQUENCE [LARGE SCALE GENOMIC DNA]</scope>
    <source>
        <strain evidence="2 3">ES1</strain>
    </source>
</reference>
<sequence>MSREYKIVLAGIVMLILLILPIGMYSKIQGLEQEISYYKNQQKQFTEILWDEYGMDVYAAINYFKQTSTELFEKLRSKNAFITVESISAWNLDANYDVKTRIFWVWHKDYVKPKDKDIVYIKLQAYYRNNLTKLRNFWIEYRVNHTCHKVLGISDSMVQMTVLRYYYRNLSKEIEKMLNFNISTTRESCGELLVLTLKNNIWLNAELECMSTERQSLCWILIGEVDDKTGKLKKIIVTKPFEGSCDKREEEYIMKISAKLELENMALEDLENKILEMTGGKLIEINFER</sequence>
<dbReference type="RefSeq" id="WP_042681313.1">
    <property type="nucleotide sequence ID" value="NZ_CP006965.1"/>
</dbReference>
<dbReference type="HOGENOM" id="CLU_876091_0_0_2"/>
<keyword evidence="1" id="KW-0472">Membrane</keyword>
<accession>W0I3K5</accession>